<feature type="transmembrane region" description="Helical" evidence="1">
    <location>
        <begin position="738"/>
        <end position="757"/>
    </location>
</feature>
<dbReference type="Proteomes" id="UP000226712">
    <property type="component" value="Unassembled WGS sequence"/>
</dbReference>
<protein>
    <submittedName>
        <fullName evidence="2">Uncharacterized protein</fullName>
    </submittedName>
</protein>
<evidence type="ECO:0000256" key="1">
    <source>
        <dbReference type="SAM" id="Phobius"/>
    </source>
</evidence>
<evidence type="ECO:0000313" key="2">
    <source>
        <dbReference type="EMBL" id="MAG18241.1"/>
    </source>
</evidence>
<dbReference type="EMBL" id="NZBD01000015">
    <property type="protein sequence ID" value="MAG18241.1"/>
    <property type="molecule type" value="Genomic_DNA"/>
</dbReference>
<accession>A0A2D6LPX6</accession>
<comment type="caution">
    <text evidence="2">The sequence shown here is derived from an EMBL/GenBank/DDBJ whole genome shotgun (WGS) entry which is preliminary data.</text>
</comment>
<reference evidence="3" key="1">
    <citation type="submission" date="2017-09" db="EMBL/GenBank/DDBJ databases">
        <title>The Reconstruction of 2,631 Draft Metagenome-Assembled Genomes from the Global Oceans.</title>
        <authorList>
            <person name="Tully B.J."/>
            <person name="Graham E.D."/>
            <person name="Heidelberg J.F."/>
        </authorList>
    </citation>
    <scope>NUCLEOTIDE SEQUENCE [LARGE SCALE GENOMIC DNA]</scope>
</reference>
<organism evidence="2 3">
    <name type="scientific">Candidatus Iainarchaeum sp</name>
    <dbReference type="NCBI Taxonomy" id="3101447"/>
    <lineage>
        <taxon>Archaea</taxon>
        <taxon>Candidatus Iainarchaeota</taxon>
        <taxon>Candidatus Iainarchaeia</taxon>
        <taxon>Candidatus Iainarchaeales</taxon>
        <taxon>Candidatus Iainarchaeaceae</taxon>
        <taxon>Candidatus Iainarchaeum</taxon>
    </lineage>
</organism>
<evidence type="ECO:0000313" key="3">
    <source>
        <dbReference type="Proteomes" id="UP000226712"/>
    </source>
</evidence>
<dbReference type="AlphaFoldDB" id="A0A2D6LPX6"/>
<sequence>MKIAWILFIILFSTVSIAASNGYWLRGDDFTSLFEGSQSNFMTANPPNASSSKTVFYSGDEGILGKWYTSSFPRGLQLHTSITFWANNIDASKSLTWELYEYNFKSIKNELITTGTIASGKNESEINLEQAYTLASGSRLKVVLKSEDGKITLDEGDLLTKSEWNSPSGENFKAIGISSTALLFLNQCDFTAIACTDGLSCNDNDPFTRDICNNPGACSASCSYSACEPSCINGLDCADENPLTIDVCKNSGTCLAECSSIICNPLCSVNSDCNDTNPKTKDICQYADTCFASCVNEPFEGTIIQESCTINECVGTNCTVSVSLNCCGNDFCEQGETCSEDCSGNTIEIIEPKFGDYLNLEEEFNILVNAGTGKNVTATGFFGIVKLFDDGKHNDKNPNDGIYGNSFTAPAEEGIESIEISVGSQKKYLQLNVIPLLETILNTNQEEFIVTDSLEITGTVSKKSSPVDAEVTITAENDGQIIFETKQELNEFGNFNYSYKSLSLDPTGTWVIRIVAEDDSENIARAEKSVIFMNPESLSQVEIEIVKGINTQYSRGEQINISVNVKEEEDLADTAVVKAFIGSEEIKFTSENDGSYSLKYNLPTNFSGNSLRVIIIAEVNDLIGKKILESEVKTENLFVNIIKPTKKFFPIGEQIDFEFKVLFESGADAEIADLTVTINGVKVETEKNNGSFVAKYVVENEKEINVSINAQDNFGNSGSAVFNASVSGYSLNYYFSEYGLIILVVGLAILIGLILVIRNYKSDKKAELLKNKEKKIKANIINIQERYFKSGLLSRSKYDGLMLKYEQELQTIKKKKGGKK</sequence>
<keyword evidence="1" id="KW-0812">Transmembrane</keyword>
<name>A0A2D6LPX6_9ARCH</name>
<proteinExistence type="predicted"/>
<gene>
    <name evidence="2" type="ORF">CL944_02085</name>
</gene>
<dbReference type="NCBIfam" id="NF041940">
    <property type="entry name" value="choice_anch_X"/>
    <property type="match status" value="1"/>
</dbReference>
<keyword evidence="1" id="KW-1133">Transmembrane helix</keyword>
<keyword evidence="1" id="KW-0472">Membrane</keyword>